<gene>
    <name evidence="1" type="ORF">AVEN_33910_1</name>
</gene>
<reference evidence="1 2" key="1">
    <citation type="journal article" date="2019" name="Sci. Rep.">
        <title>Orb-weaving spider Araneus ventricosus genome elucidates the spidroin gene catalogue.</title>
        <authorList>
            <person name="Kono N."/>
            <person name="Nakamura H."/>
            <person name="Ohtoshi R."/>
            <person name="Moran D.A.P."/>
            <person name="Shinohara A."/>
            <person name="Yoshida Y."/>
            <person name="Fujiwara M."/>
            <person name="Mori M."/>
            <person name="Tomita M."/>
            <person name="Arakawa K."/>
        </authorList>
    </citation>
    <scope>NUCLEOTIDE SEQUENCE [LARGE SCALE GENOMIC DNA]</scope>
</reference>
<dbReference type="Proteomes" id="UP000499080">
    <property type="component" value="Unassembled WGS sequence"/>
</dbReference>
<dbReference type="AlphaFoldDB" id="A0A4Y2EJZ4"/>
<evidence type="ECO:0000313" key="2">
    <source>
        <dbReference type="Proteomes" id="UP000499080"/>
    </source>
</evidence>
<keyword evidence="2" id="KW-1185">Reference proteome</keyword>
<comment type="caution">
    <text evidence="1">The sequence shown here is derived from an EMBL/GenBank/DDBJ whole genome shotgun (WGS) entry which is preliminary data.</text>
</comment>
<protein>
    <submittedName>
        <fullName evidence="1">Uncharacterized protein</fullName>
    </submittedName>
</protein>
<name>A0A4Y2EJZ4_ARAVE</name>
<sequence>MLNFSCVNLFHVKFQSCSCHEGGNFGLKLGPLLPSWFQYRPAGYLCTQDGDVTLRYRKQLNLKSKVISKSFMTKVTYCTFPCQYWPAGYLCTLIRRCGHFDITFTLILELDVSASDLRLKVVGDTELFPGFTGSDYSAPKQGDVTL</sequence>
<evidence type="ECO:0000313" key="1">
    <source>
        <dbReference type="EMBL" id="GBM28458.1"/>
    </source>
</evidence>
<proteinExistence type="predicted"/>
<dbReference type="EMBL" id="BGPR01000611">
    <property type="protein sequence ID" value="GBM28458.1"/>
    <property type="molecule type" value="Genomic_DNA"/>
</dbReference>
<accession>A0A4Y2EJZ4</accession>
<organism evidence="1 2">
    <name type="scientific">Araneus ventricosus</name>
    <name type="common">Orbweaver spider</name>
    <name type="synonym">Epeira ventricosa</name>
    <dbReference type="NCBI Taxonomy" id="182803"/>
    <lineage>
        <taxon>Eukaryota</taxon>
        <taxon>Metazoa</taxon>
        <taxon>Ecdysozoa</taxon>
        <taxon>Arthropoda</taxon>
        <taxon>Chelicerata</taxon>
        <taxon>Arachnida</taxon>
        <taxon>Araneae</taxon>
        <taxon>Araneomorphae</taxon>
        <taxon>Entelegynae</taxon>
        <taxon>Araneoidea</taxon>
        <taxon>Araneidae</taxon>
        <taxon>Araneus</taxon>
    </lineage>
</organism>